<gene>
    <name evidence="6" type="ORF">ASPWEDRAFT_543829</name>
</gene>
<dbReference type="AlphaFoldDB" id="A0A1L9RFU3"/>
<dbReference type="Proteomes" id="UP000184383">
    <property type="component" value="Unassembled WGS sequence"/>
</dbReference>
<dbReference type="OrthoDB" id="2096480at2759"/>
<organism evidence="6 7">
    <name type="scientific">Aspergillus wentii DTO 134E9</name>
    <dbReference type="NCBI Taxonomy" id="1073089"/>
    <lineage>
        <taxon>Eukaryota</taxon>
        <taxon>Fungi</taxon>
        <taxon>Dikarya</taxon>
        <taxon>Ascomycota</taxon>
        <taxon>Pezizomycotina</taxon>
        <taxon>Eurotiomycetes</taxon>
        <taxon>Eurotiomycetidae</taxon>
        <taxon>Eurotiales</taxon>
        <taxon>Aspergillaceae</taxon>
        <taxon>Aspergillus</taxon>
        <taxon>Aspergillus subgen. Cremei</taxon>
    </lineage>
</organism>
<feature type="domain" description="FAD-binding" evidence="5">
    <location>
        <begin position="5"/>
        <end position="343"/>
    </location>
</feature>
<dbReference type="VEuPathDB" id="FungiDB:ASPWEDRAFT_543829"/>
<evidence type="ECO:0000313" key="6">
    <source>
        <dbReference type="EMBL" id="OJJ33780.1"/>
    </source>
</evidence>
<dbReference type="PRINTS" id="PR00420">
    <property type="entry name" value="RNGMNOXGNASE"/>
</dbReference>
<dbReference type="GO" id="GO:0071949">
    <property type="term" value="F:FAD binding"/>
    <property type="evidence" value="ECO:0007669"/>
    <property type="project" value="InterPro"/>
</dbReference>
<evidence type="ECO:0000313" key="7">
    <source>
        <dbReference type="Proteomes" id="UP000184383"/>
    </source>
</evidence>
<dbReference type="GO" id="GO:0016709">
    <property type="term" value="F:oxidoreductase activity, acting on paired donors, with incorporation or reduction of molecular oxygen, NAD(P)H as one donor, and incorporation of one atom of oxygen"/>
    <property type="evidence" value="ECO:0007669"/>
    <property type="project" value="UniProtKB-ARBA"/>
</dbReference>
<dbReference type="GeneID" id="63753896"/>
<evidence type="ECO:0000259" key="5">
    <source>
        <dbReference type="Pfam" id="PF01494"/>
    </source>
</evidence>
<proteinExistence type="predicted"/>
<keyword evidence="4" id="KW-0560">Oxidoreductase</keyword>
<dbReference type="Gene3D" id="3.30.70.2450">
    <property type="match status" value="1"/>
</dbReference>
<sequence length="529" mass="58711">MSQPQVLIAGAGPTGLVSALWLTAQGVNVRIIDKSEACVSTSRALAVHARTLELYRQMGLPEAVIQHAVKSTAMNIWTDSAHAARIAFEAVGKGRTPYPYVYIYPQYEHERMLEERLKALGVLVERRVELLSFSDHDSHVEARLRGPDGQEESFEASYILGCDGGGSAVRHTLDIGFSGGTYPQVFFVADIEGTGPTFNGEAHTDLNESDMLISFPLSEDRHARLAGTVSDERADRPEQLTFADVSHRAIDALKINVEKVNWFSTYRVHHRVADHFRKGRAFLVGDAAHIHSPTGGQGMNTGIGDAINLAWKIAAVLQGRADESLLDTYEAERRPFAQILVETTDTAFTHATSSTWSATFVRKWVLPYLLPVAIRIPVVPKFIFSRVSQMLLNYRQGPLAQGVAGWVYGGDRLPWAVVNGVDNFTSLNEMTWQVHVYGTANDELVEWCRGKQIPLHVFAWANEYHDAGFVCDAAYLIRPDTYVAMVEPSGVAELCWLQLCTIELYNDNESTPLKTINSCNYVQTRPTTE</sequence>
<accession>A0A1L9RFU3</accession>
<keyword evidence="7" id="KW-1185">Reference proteome</keyword>
<dbReference type="RefSeq" id="XP_040687456.1">
    <property type="nucleotide sequence ID" value="XM_040838048.1"/>
</dbReference>
<dbReference type="SUPFAM" id="SSF51905">
    <property type="entry name" value="FAD/NAD(P)-binding domain"/>
    <property type="match status" value="1"/>
</dbReference>
<evidence type="ECO:0000256" key="2">
    <source>
        <dbReference type="ARBA" id="ARBA00022630"/>
    </source>
</evidence>
<dbReference type="EMBL" id="KV878213">
    <property type="protein sequence ID" value="OJJ33780.1"/>
    <property type="molecule type" value="Genomic_DNA"/>
</dbReference>
<dbReference type="InterPro" id="IPR050641">
    <property type="entry name" value="RIFMO-like"/>
</dbReference>
<dbReference type="STRING" id="1073089.A0A1L9RFU3"/>
<dbReference type="Gene3D" id="3.50.50.60">
    <property type="entry name" value="FAD/NAD(P)-binding domain"/>
    <property type="match status" value="1"/>
</dbReference>
<comment type="cofactor">
    <cofactor evidence="1">
        <name>FAD</name>
        <dbReference type="ChEBI" id="CHEBI:57692"/>
    </cofactor>
</comment>
<evidence type="ECO:0000256" key="4">
    <source>
        <dbReference type="ARBA" id="ARBA00023002"/>
    </source>
</evidence>
<keyword evidence="3" id="KW-0274">FAD</keyword>
<protein>
    <recommendedName>
        <fullName evidence="5">FAD-binding domain-containing protein</fullName>
    </recommendedName>
</protein>
<keyword evidence="2" id="KW-0285">Flavoprotein</keyword>
<evidence type="ECO:0000256" key="3">
    <source>
        <dbReference type="ARBA" id="ARBA00022827"/>
    </source>
</evidence>
<evidence type="ECO:0000256" key="1">
    <source>
        <dbReference type="ARBA" id="ARBA00001974"/>
    </source>
</evidence>
<dbReference type="Pfam" id="PF01494">
    <property type="entry name" value="FAD_binding_3"/>
    <property type="match status" value="1"/>
</dbReference>
<dbReference type="InterPro" id="IPR002938">
    <property type="entry name" value="FAD-bd"/>
</dbReference>
<reference evidence="7" key="1">
    <citation type="journal article" date="2017" name="Genome Biol.">
        <title>Comparative genomics reveals high biological diversity and specific adaptations in the industrially and medically important fungal genus Aspergillus.</title>
        <authorList>
            <person name="de Vries R.P."/>
            <person name="Riley R."/>
            <person name="Wiebenga A."/>
            <person name="Aguilar-Osorio G."/>
            <person name="Amillis S."/>
            <person name="Uchima C.A."/>
            <person name="Anderluh G."/>
            <person name="Asadollahi M."/>
            <person name="Askin M."/>
            <person name="Barry K."/>
            <person name="Battaglia E."/>
            <person name="Bayram O."/>
            <person name="Benocci T."/>
            <person name="Braus-Stromeyer S.A."/>
            <person name="Caldana C."/>
            <person name="Canovas D."/>
            <person name="Cerqueira G.C."/>
            <person name="Chen F."/>
            <person name="Chen W."/>
            <person name="Choi C."/>
            <person name="Clum A."/>
            <person name="Dos Santos R.A."/>
            <person name="Damasio A.R."/>
            <person name="Diallinas G."/>
            <person name="Emri T."/>
            <person name="Fekete E."/>
            <person name="Flipphi M."/>
            <person name="Freyberg S."/>
            <person name="Gallo A."/>
            <person name="Gournas C."/>
            <person name="Habgood R."/>
            <person name="Hainaut M."/>
            <person name="Harispe M.L."/>
            <person name="Henrissat B."/>
            <person name="Hilden K.S."/>
            <person name="Hope R."/>
            <person name="Hossain A."/>
            <person name="Karabika E."/>
            <person name="Karaffa L."/>
            <person name="Karanyi Z."/>
            <person name="Krasevec N."/>
            <person name="Kuo A."/>
            <person name="Kusch H."/>
            <person name="LaButti K."/>
            <person name="Lagendijk E.L."/>
            <person name="Lapidus A."/>
            <person name="Levasseur A."/>
            <person name="Lindquist E."/>
            <person name="Lipzen A."/>
            <person name="Logrieco A.F."/>
            <person name="MacCabe A."/>
            <person name="Maekelae M.R."/>
            <person name="Malavazi I."/>
            <person name="Melin P."/>
            <person name="Meyer V."/>
            <person name="Mielnichuk N."/>
            <person name="Miskei M."/>
            <person name="Molnar A.P."/>
            <person name="Mule G."/>
            <person name="Ngan C.Y."/>
            <person name="Orejas M."/>
            <person name="Orosz E."/>
            <person name="Ouedraogo J.P."/>
            <person name="Overkamp K.M."/>
            <person name="Park H.-S."/>
            <person name="Perrone G."/>
            <person name="Piumi F."/>
            <person name="Punt P.J."/>
            <person name="Ram A.F."/>
            <person name="Ramon A."/>
            <person name="Rauscher S."/>
            <person name="Record E."/>
            <person name="Riano-Pachon D.M."/>
            <person name="Robert V."/>
            <person name="Roehrig J."/>
            <person name="Ruller R."/>
            <person name="Salamov A."/>
            <person name="Salih N.S."/>
            <person name="Samson R.A."/>
            <person name="Sandor E."/>
            <person name="Sanguinetti M."/>
            <person name="Schuetze T."/>
            <person name="Sepcic K."/>
            <person name="Shelest E."/>
            <person name="Sherlock G."/>
            <person name="Sophianopoulou V."/>
            <person name="Squina F.M."/>
            <person name="Sun H."/>
            <person name="Susca A."/>
            <person name="Todd R.B."/>
            <person name="Tsang A."/>
            <person name="Unkles S.E."/>
            <person name="van de Wiele N."/>
            <person name="van Rossen-Uffink D."/>
            <person name="Oliveira J.V."/>
            <person name="Vesth T.C."/>
            <person name="Visser J."/>
            <person name="Yu J.-H."/>
            <person name="Zhou M."/>
            <person name="Andersen M.R."/>
            <person name="Archer D.B."/>
            <person name="Baker S.E."/>
            <person name="Benoit I."/>
            <person name="Brakhage A.A."/>
            <person name="Braus G.H."/>
            <person name="Fischer R."/>
            <person name="Frisvad J.C."/>
            <person name="Goldman G.H."/>
            <person name="Houbraken J."/>
            <person name="Oakley B."/>
            <person name="Pocsi I."/>
            <person name="Scazzocchio C."/>
            <person name="Seiboth B."/>
            <person name="vanKuyk P.A."/>
            <person name="Wortman J."/>
            <person name="Dyer P.S."/>
            <person name="Grigoriev I.V."/>
        </authorList>
    </citation>
    <scope>NUCLEOTIDE SEQUENCE [LARGE SCALE GENOMIC DNA]</scope>
    <source>
        <strain evidence="7">DTO 134E9</strain>
    </source>
</reference>
<dbReference type="PANTHER" id="PTHR43004:SF19">
    <property type="entry name" value="BINDING MONOOXYGENASE, PUTATIVE (JCVI)-RELATED"/>
    <property type="match status" value="1"/>
</dbReference>
<dbReference type="PANTHER" id="PTHR43004">
    <property type="entry name" value="TRK SYSTEM POTASSIUM UPTAKE PROTEIN"/>
    <property type="match status" value="1"/>
</dbReference>
<dbReference type="InterPro" id="IPR036188">
    <property type="entry name" value="FAD/NAD-bd_sf"/>
</dbReference>
<name>A0A1L9RFU3_ASPWE</name>